<dbReference type="CDD" id="cd00158">
    <property type="entry name" value="RHOD"/>
    <property type="match status" value="1"/>
</dbReference>
<feature type="chain" id="PRO_5040742096" evidence="1">
    <location>
        <begin position="32"/>
        <end position="204"/>
    </location>
</feature>
<evidence type="ECO:0000313" key="3">
    <source>
        <dbReference type="EMBL" id="GLI20709.1"/>
    </source>
</evidence>
<dbReference type="AlphaFoldDB" id="A0A9W6CK30"/>
<evidence type="ECO:0000313" key="5">
    <source>
        <dbReference type="Proteomes" id="UP001144397"/>
    </source>
</evidence>
<gene>
    <name evidence="4" type="ORF">GGQ86_002009</name>
    <name evidence="3" type="ORF">XFLAVUS301_03830</name>
</gene>
<sequence length="204" mass="21291">MSRSAQRAGGRRRFALAILGALAPLAPPALAQPAASPATSPAAAAAIPAEPEGYRLEAYRAPVPATLSGARVLDAAAAAELWRKGGVAFVDVLPRPPKPAGLPAGTVWRDQPHSTIPGAVWLPNVGFGALNAETDGYFRTGLSAVTRGDVNAPLVIFCQRDCWMSWNAAKRALAYGYTNVSWFPTGVDGWGEAGLPLEAVEPRP</sequence>
<dbReference type="NCBIfam" id="TIGR03865">
    <property type="entry name" value="PQQ_CXXCW"/>
    <property type="match status" value="1"/>
</dbReference>
<evidence type="ECO:0000313" key="6">
    <source>
        <dbReference type="Proteomes" id="UP001245370"/>
    </source>
</evidence>
<dbReference type="GeneID" id="95761176"/>
<accession>A0A9W6CK30</accession>
<proteinExistence type="predicted"/>
<feature type="domain" description="Rhodanese" evidence="2">
    <location>
        <begin position="114"/>
        <end position="199"/>
    </location>
</feature>
<dbReference type="Gene3D" id="3.40.250.10">
    <property type="entry name" value="Rhodanese-like domain"/>
    <property type="match status" value="1"/>
</dbReference>
<dbReference type="InterPro" id="IPR022376">
    <property type="entry name" value="PQQ_CXXCW"/>
</dbReference>
<dbReference type="InterPro" id="IPR036873">
    <property type="entry name" value="Rhodanese-like_dom_sf"/>
</dbReference>
<protein>
    <submittedName>
        <fullName evidence="4">PQQ-dependent catabolism-associated CXXCW motif protein</fullName>
    </submittedName>
</protein>
<feature type="signal peptide" evidence="1">
    <location>
        <begin position="1"/>
        <end position="31"/>
    </location>
</feature>
<dbReference type="InterPro" id="IPR001763">
    <property type="entry name" value="Rhodanese-like_dom"/>
</dbReference>
<evidence type="ECO:0000313" key="4">
    <source>
        <dbReference type="EMBL" id="MDR6333539.1"/>
    </source>
</evidence>
<keyword evidence="1" id="KW-0732">Signal</keyword>
<dbReference type="EMBL" id="JAVDPY010000003">
    <property type="protein sequence ID" value="MDR6333539.1"/>
    <property type="molecule type" value="Genomic_DNA"/>
</dbReference>
<reference evidence="4 6" key="2">
    <citation type="submission" date="2023-07" db="EMBL/GenBank/DDBJ databases">
        <title>Genomic Encyclopedia of Type Strains, Phase IV (KMG-IV): sequencing the most valuable type-strain genomes for metagenomic binning, comparative biology and taxonomic classification.</title>
        <authorList>
            <person name="Goeker M."/>
        </authorList>
    </citation>
    <scope>NUCLEOTIDE SEQUENCE [LARGE SCALE GENOMIC DNA]</scope>
    <source>
        <strain evidence="4 6">DSM 338</strain>
    </source>
</reference>
<evidence type="ECO:0000259" key="2">
    <source>
        <dbReference type="PROSITE" id="PS50206"/>
    </source>
</evidence>
<keyword evidence="6" id="KW-1185">Reference proteome</keyword>
<dbReference type="RefSeq" id="WP_281804961.1">
    <property type="nucleotide sequence ID" value="NZ_BSDO01000001.1"/>
</dbReference>
<dbReference type="EMBL" id="BSDO01000001">
    <property type="protein sequence ID" value="GLI20709.1"/>
    <property type="molecule type" value="Genomic_DNA"/>
</dbReference>
<dbReference type="SUPFAM" id="SSF52821">
    <property type="entry name" value="Rhodanese/Cell cycle control phosphatase"/>
    <property type="match status" value="1"/>
</dbReference>
<reference evidence="3" key="1">
    <citation type="submission" date="2022-12" db="EMBL/GenBank/DDBJ databases">
        <title>Reference genome sequencing for broad-spectrum identification of bacterial and archaeal isolates by mass spectrometry.</title>
        <authorList>
            <person name="Sekiguchi Y."/>
            <person name="Tourlousse D.M."/>
        </authorList>
    </citation>
    <scope>NUCLEOTIDE SEQUENCE</scope>
    <source>
        <strain evidence="3">301</strain>
    </source>
</reference>
<name>A0A9W6CK30_XANFL</name>
<organism evidence="3 5">
    <name type="scientific">Xanthobacter flavus</name>
    <dbReference type="NCBI Taxonomy" id="281"/>
    <lineage>
        <taxon>Bacteria</taxon>
        <taxon>Pseudomonadati</taxon>
        <taxon>Pseudomonadota</taxon>
        <taxon>Alphaproteobacteria</taxon>
        <taxon>Hyphomicrobiales</taxon>
        <taxon>Xanthobacteraceae</taxon>
        <taxon>Xanthobacter</taxon>
    </lineage>
</organism>
<dbReference type="PROSITE" id="PS50206">
    <property type="entry name" value="RHODANESE_3"/>
    <property type="match status" value="1"/>
</dbReference>
<evidence type="ECO:0000256" key="1">
    <source>
        <dbReference type="SAM" id="SignalP"/>
    </source>
</evidence>
<dbReference type="Proteomes" id="UP001245370">
    <property type="component" value="Unassembled WGS sequence"/>
</dbReference>
<dbReference type="Proteomes" id="UP001144397">
    <property type="component" value="Unassembled WGS sequence"/>
</dbReference>
<comment type="caution">
    <text evidence="3">The sequence shown here is derived from an EMBL/GenBank/DDBJ whole genome shotgun (WGS) entry which is preliminary data.</text>
</comment>